<dbReference type="GO" id="GO:0016020">
    <property type="term" value="C:membrane"/>
    <property type="evidence" value="ECO:0007669"/>
    <property type="project" value="UniProtKB-SubCell"/>
</dbReference>
<dbReference type="InterPro" id="IPR028082">
    <property type="entry name" value="Peripla_BP_I"/>
</dbReference>
<dbReference type="STRING" id="283909.R7U526"/>
<dbReference type="EnsemblMetazoa" id="CapteT201778">
    <property type="protein sequence ID" value="CapteP201778"/>
    <property type="gene ID" value="CapteG201778"/>
</dbReference>
<comment type="subcellular location">
    <subcellularLocation>
        <location evidence="1">Membrane</location>
    </subcellularLocation>
</comment>
<dbReference type="Pfam" id="PF01094">
    <property type="entry name" value="ANF_receptor"/>
    <property type="match status" value="1"/>
</dbReference>
<evidence type="ECO:0000259" key="6">
    <source>
        <dbReference type="Pfam" id="PF01094"/>
    </source>
</evidence>
<protein>
    <recommendedName>
        <fullName evidence="6">Receptor ligand binding region domain-containing protein</fullName>
    </recommendedName>
</protein>
<reference evidence="7 9" key="2">
    <citation type="journal article" date="2013" name="Nature">
        <title>Insights into bilaterian evolution from three spiralian genomes.</title>
        <authorList>
            <person name="Simakov O."/>
            <person name="Marletaz F."/>
            <person name="Cho S.J."/>
            <person name="Edsinger-Gonzales E."/>
            <person name="Havlak P."/>
            <person name="Hellsten U."/>
            <person name="Kuo D.H."/>
            <person name="Larsson T."/>
            <person name="Lv J."/>
            <person name="Arendt D."/>
            <person name="Savage R."/>
            <person name="Osoegawa K."/>
            <person name="de Jong P."/>
            <person name="Grimwood J."/>
            <person name="Chapman J.A."/>
            <person name="Shapiro H."/>
            <person name="Aerts A."/>
            <person name="Otillar R.P."/>
            <person name="Terry A.Y."/>
            <person name="Boore J.L."/>
            <person name="Grigoriev I.V."/>
            <person name="Lindberg D.R."/>
            <person name="Seaver E.C."/>
            <person name="Weisblat D.A."/>
            <person name="Putnam N.H."/>
            <person name="Rokhsar D.S."/>
        </authorList>
    </citation>
    <scope>NUCLEOTIDE SEQUENCE</scope>
    <source>
        <strain evidence="7 9">I ESC-2004</strain>
    </source>
</reference>
<feature type="transmembrane region" description="Helical" evidence="5">
    <location>
        <begin position="38"/>
        <end position="58"/>
    </location>
</feature>
<reference evidence="8" key="3">
    <citation type="submission" date="2015-06" db="UniProtKB">
        <authorList>
            <consortium name="EnsemblMetazoa"/>
        </authorList>
    </citation>
    <scope>IDENTIFICATION</scope>
</reference>
<dbReference type="SUPFAM" id="SSF53822">
    <property type="entry name" value="Periplasmic binding protein-like I"/>
    <property type="match status" value="1"/>
</dbReference>
<reference evidence="9" key="1">
    <citation type="submission" date="2012-12" db="EMBL/GenBank/DDBJ databases">
        <authorList>
            <person name="Hellsten U."/>
            <person name="Grimwood J."/>
            <person name="Chapman J.A."/>
            <person name="Shapiro H."/>
            <person name="Aerts A."/>
            <person name="Otillar R.P."/>
            <person name="Terry A.Y."/>
            <person name="Boore J.L."/>
            <person name="Simakov O."/>
            <person name="Marletaz F."/>
            <person name="Cho S.-J."/>
            <person name="Edsinger-Gonzales E."/>
            <person name="Havlak P."/>
            <person name="Kuo D.-H."/>
            <person name="Larsson T."/>
            <person name="Lv J."/>
            <person name="Arendt D."/>
            <person name="Savage R."/>
            <person name="Osoegawa K."/>
            <person name="de Jong P."/>
            <person name="Lindberg D.R."/>
            <person name="Seaver E.C."/>
            <person name="Weisblat D.A."/>
            <person name="Putnam N.H."/>
            <person name="Grigoriev I.V."/>
            <person name="Rokhsar D.S."/>
        </authorList>
    </citation>
    <scope>NUCLEOTIDE SEQUENCE</scope>
    <source>
        <strain evidence="9">I ESC-2004</strain>
    </source>
</reference>
<dbReference type="OrthoDB" id="1890790at2759"/>
<dbReference type="InterPro" id="IPR001828">
    <property type="entry name" value="ANF_lig-bd_rcpt"/>
</dbReference>
<evidence type="ECO:0000256" key="2">
    <source>
        <dbReference type="ARBA" id="ARBA00022692"/>
    </source>
</evidence>
<dbReference type="AlphaFoldDB" id="R7U526"/>
<evidence type="ECO:0000313" key="7">
    <source>
        <dbReference type="EMBL" id="ELU01069.1"/>
    </source>
</evidence>
<keyword evidence="3 5" id="KW-1133">Transmembrane helix</keyword>
<dbReference type="Gene3D" id="3.40.50.2300">
    <property type="match status" value="1"/>
</dbReference>
<evidence type="ECO:0000256" key="4">
    <source>
        <dbReference type="ARBA" id="ARBA00023136"/>
    </source>
</evidence>
<dbReference type="EMBL" id="AMQN01009422">
    <property type="status" value="NOT_ANNOTATED_CDS"/>
    <property type="molecule type" value="Genomic_DNA"/>
</dbReference>
<dbReference type="EMBL" id="KB305379">
    <property type="protein sequence ID" value="ELU01069.1"/>
    <property type="molecule type" value="Genomic_DNA"/>
</dbReference>
<sequence length="260" mass="29563">MADISGSAIDNLSKRITEKLKEPPWNMTNQKPQHIKSIFGLFLYDAAYLNFLVLNATLAEGENFRDGRKMMEKARHMNFRGLTGEVQMDNLGDREPNYWVYRYDQDLGKMNHYMKIYMSQPEGKRDQIIVNICVVVLCIVVIASVAASTLRRRRDERELNMMLWRVNYTDIEFSKIAHGSSMIASSRSIAQDESMVFSARGCGSSVHSLSQTMSRMEDQVFIKVGIIKGINVAVTSVSKESGVVLLHEDLVELKRVDSLL</sequence>
<proteinExistence type="predicted"/>
<keyword evidence="9" id="KW-1185">Reference proteome</keyword>
<gene>
    <name evidence="7" type="ORF">CAPTEDRAFT_201778</name>
</gene>
<keyword evidence="2 5" id="KW-0812">Transmembrane</keyword>
<keyword evidence="4 5" id="KW-0472">Membrane</keyword>
<evidence type="ECO:0000313" key="8">
    <source>
        <dbReference type="EnsemblMetazoa" id="CapteP201778"/>
    </source>
</evidence>
<accession>R7U526</accession>
<feature type="transmembrane region" description="Helical" evidence="5">
    <location>
        <begin position="128"/>
        <end position="150"/>
    </location>
</feature>
<evidence type="ECO:0000256" key="5">
    <source>
        <dbReference type="SAM" id="Phobius"/>
    </source>
</evidence>
<dbReference type="HOGENOM" id="CLU_051736_0_0_1"/>
<dbReference type="OMA" id="LQWEDIH"/>
<evidence type="ECO:0000256" key="1">
    <source>
        <dbReference type="ARBA" id="ARBA00004370"/>
    </source>
</evidence>
<organism evidence="7">
    <name type="scientific">Capitella teleta</name>
    <name type="common">Polychaete worm</name>
    <dbReference type="NCBI Taxonomy" id="283909"/>
    <lineage>
        <taxon>Eukaryota</taxon>
        <taxon>Metazoa</taxon>
        <taxon>Spiralia</taxon>
        <taxon>Lophotrochozoa</taxon>
        <taxon>Annelida</taxon>
        <taxon>Polychaeta</taxon>
        <taxon>Sedentaria</taxon>
        <taxon>Scolecida</taxon>
        <taxon>Capitellidae</taxon>
        <taxon>Capitella</taxon>
    </lineage>
</organism>
<evidence type="ECO:0000313" key="9">
    <source>
        <dbReference type="Proteomes" id="UP000014760"/>
    </source>
</evidence>
<feature type="domain" description="Receptor ligand binding region" evidence="6">
    <location>
        <begin position="28"/>
        <end position="104"/>
    </location>
</feature>
<dbReference type="Proteomes" id="UP000014760">
    <property type="component" value="Unassembled WGS sequence"/>
</dbReference>
<evidence type="ECO:0000256" key="3">
    <source>
        <dbReference type="ARBA" id="ARBA00022989"/>
    </source>
</evidence>
<name>R7U526_CAPTE</name>